<dbReference type="PROSITE" id="PS51257">
    <property type="entry name" value="PROKAR_LIPOPROTEIN"/>
    <property type="match status" value="1"/>
</dbReference>
<feature type="chain" id="PRO_5016410730" evidence="1">
    <location>
        <begin position="25"/>
        <end position="77"/>
    </location>
</feature>
<dbReference type="Proteomes" id="UP000242715">
    <property type="component" value="Unassembled WGS sequence"/>
</dbReference>
<feature type="signal peptide" evidence="1">
    <location>
        <begin position="1"/>
        <end position="24"/>
    </location>
</feature>
<keyword evidence="3" id="KW-1185">Reference proteome</keyword>
<proteinExistence type="predicted"/>
<sequence>MKSFWIVLVMTMVLLSCEFCFVQSRVLRTEVQNAGTTEESVGMTTFYISSNDSNMHDSARSLAYRLTSGPSKRGRGH</sequence>
<reference evidence="3" key="1">
    <citation type="journal article" date="2017" name="Front. Plant Sci.">
        <title>Climate Clever Clovers: New Paradigm to Reduce the Environmental Footprint of Ruminants by Breeding Low Methanogenic Forages Utilizing Haplotype Variation.</title>
        <authorList>
            <person name="Kaur P."/>
            <person name="Appels R."/>
            <person name="Bayer P.E."/>
            <person name="Keeble-Gagnere G."/>
            <person name="Wang J."/>
            <person name="Hirakawa H."/>
            <person name="Shirasawa K."/>
            <person name="Vercoe P."/>
            <person name="Stefanova K."/>
            <person name="Durmic Z."/>
            <person name="Nichols P."/>
            <person name="Revell C."/>
            <person name="Isobe S.N."/>
            <person name="Edwards D."/>
            <person name="Erskine W."/>
        </authorList>
    </citation>
    <scope>NUCLEOTIDE SEQUENCE [LARGE SCALE GENOMIC DNA]</scope>
    <source>
        <strain evidence="3">cv. Daliak</strain>
    </source>
</reference>
<accession>A0A2Z6MQ58</accession>
<keyword evidence="1" id="KW-0732">Signal</keyword>
<organism evidence="2 3">
    <name type="scientific">Trifolium subterraneum</name>
    <name type="common">Subterranean clover</name>
    <dbReference type="NCBI Taxonomy" id="3900"/>
    <lineage>
        <taxon>Eukaryota</taxon>
        <taxon>Viridiplantae</taxon>
        <taxon>Streptophyta</taxon>
        <taxon>Embryophyta</taxon>
        <taxon>Tracheophyta</taxon>
        <taxon>Spermatophyta</taxon>
        <taxon>Magnoliopsida</taxon>
        <taxon>eudicotyledons</taxon>
        <taxon>Gunneridae</taxon>
        <taxon>Pentapetalae</taxon>
        <taxon>rosids</taxon>
        <taxon>fabids</taxon>
        <taxon>Fabales</taxon>
        <taxon>Fabaceae</taxon>
        <taxon>Papilionoideae</taxon>
        <taxon>50 kb inversion clade</taxon>
        <taxon>NPAAA clade</taxon>
        <taxon>Hologalegina</taxon>
        <taxon>IRL clade</taxon>
        <taxon>Trifolieae</taxon>
        <taxon>Trifolium</taxon>
    </lineage>
</organism>
<evidence type="ECO:0000256" key="1">
    <source>
        <dbReference type="SAM" id="SignalP"/>
    </source>
</evidence>
<dbReference type="OrthoDB" id="998583at2759"/>
<evidence type="ECO:0000313" key="2">
    <source>
        <dbReference type="EMBL" id="GAU27312.1"/>
    </source>
</evidence>
<evidence type="ECO:0000313" key="3">
    <source>
        <dbReference type="Proteomes" id="UP000242715"/>
    </source>
</evidence>
<dbReference type="EMBL" id="DF973351">
    <property type="protein sequence ID" value="GAU27312.1"/>
    <property type="molecule type" value="Genomic_DNA"/>
</dbReference>
<gene>
    <name evidence="2" type="ORF">TSUD_05380</name>
</gene>
<protein>
    <submittedName>
        <fullName evidence="2">Uncharacterized protein</fullName>
    </submittedName>
</protein>
<name>A0A2Z6MQ58_TRISU</name>
<dbReference type="AlphaFoldDB" id="A0A2Z6MQ58"/>